<evidence type="ECO:0000313" key="4">
    <source>
        <dbReference type="Proteomes" id="UP001341840"/>
    </source>
</evidence>
<feature type="region of interest" description="Disordered" evidence="1">
    <location>
        <begin position="338"/>
        <end position="573"/>
    </location>
</feature>
<feature type="domain" description="NAD(P)-binding" evidence="2">
    <location>
        <begin position="150"/>
        <end position="309"/>
    </location>
</feature>
<name>A0ABU6Y2C1_9FABA</name>
<dbReference type="InterPro" id="IPR044719">
    <property type="entry name" value="TIC62"/>
</dbReference>
<feature type="compositionally biased region" description="Low complexity" evidence="1">
    <location>
        <begin position="417"/>
        <end position="431"/>
    </location>
</feature>
<reference evidence="3 4" key="1">
    <citation type="journal article" date="2023" name="Plants (Basel)">
        <title>Bridging the Gap: Combining Genomics and Transcriptomics Approaches to Understand Stylosanthes scabra, an Orphan Legume from the Brazilian Caatinga.</title>
        <authorList>
            <person name="Ferreira-Neto J.R.C."/>
            <person name="da Silva M.D."/>
            <person name="Binneck E."/>
            <person name="de Melo N.F."/>
            <person name="da Silva R.H."/>
            <person name="de Melo A.L.T.M."/>
            <person name="Pandolfi V."/>
            <person name="Bustamante F.O."/>
            <person name="Brasileiro-Vidal A.C."/>
            <person name="Benko-Iseppon A.M."/>
        </authorList>
    </citation>
    <scope>NUCLEOTIDE SEQUENCE [LARGE SCALE GENOMIC DNA]</scope>
    <source>
        <tissue evidence="3">Leaves</tissue>
    </source>
</reference>
<evidence type="ECO:0000256" key="1">
    <source>
        <dbReference type="SAM" id="MobiDB-lite"/>
    </source>
</evidence>
<feature type="compositionally biased region" description="Polar residues" evidence="1">
    <location>
        <begin position="523"/>
        <end position="534"/>
    </location>
</feature>
<sequence length="573" mass="61934">MESFTLQSLTPATIIPSPKGVFLSEKPCSHVKLLKHSSDFIMRYPCSSTTRSTIKPHKFHCIRAQASSGSTKVEGIPEKTDSKDENLVFVAGATGKVGSRTVRELIKLGFKVRAGVRSVERAGSLIKSVEQMKLDDGTSGGSQCKTRNPAVEKLEIVECDLEKPDQIGPALGNASTVICSIGASEKEVFDITGPCRIDYRATKSLIDAATVAKVNHFILVTSLGTNKFGFPAAILNLFWGVLIWKRKAEEALIASGLPYTIVRPGGMERPTDSYKETHNLTLSTEDTLFGGQVSNLQVAELMAVMAKNPDLSYCKIVEVVAETTAPLTPSEELLKKIPSQRPYISSPKKPEAAAVSDPVPSKPDLTTATEKETAQPKPVAKQPLSPYTVYEDLKPPSSPSPSQPGFTKDLKITDSVPEQPSPSDTPSSTQEIDSIPQAKKREFLSPYAAYEDLKPPTSPCPRAPSISKEDIVAEPESSPSKTPTFFHSPYHVYDDLKPPTSPSPRAPNASSPSISAVNSSVPQIESVSSNNGPPQIQEDEKHLPRPKSTPLSPYTMYEDLKPPASPSPAFRKS</sequence>
<organism evidence="3 4">
    <name type="scientific">Stylosanthes scabra</name>
    <dbReference type="NCBI Taxonomy" id="79078"/>
    <lineage>
        <taxon>Eukaryota</taxon>
        <taxon>Viridiplantae</taxon>
        <taxon>Streptophyta</taxon>
        <taxon>Embryophyta</taxon>
        <taxon>Tracheophyta</taxon>
        <taxon>Spermatophyta</taxon>
        <taxon>Magnoliopsida</taxon>
        <taxon>eudicotyledons</taxon>
        <taxon>Gunneridae</taxon>
        <taxon>Pentapetalae</taxon>
        <taxon>rosids</taxon>
        <taxon>fabids</taxon>
        <taxon>Fabales</taxon>
        <taxon>Fabaceae</taxon>
        <taxon>Papilionoideae</taxon>
        <taxon>50 kb inversion clade</taxon>
        <taxon>dalbergioids sensu lato</taxon>
        <taxon>Dalbergieae</taxon>
        <taxon>Pterocarpus clade</taxon>
        <taxon>Stylosanthes</taxon>
    </lineage>
</organism>
<comment type="caution">
    <text evidence="3">The sequence shown here is derived from an EMBL/GenBank/DDBJ whole genome shotgun (WGS) entry which is preliminary data.</text>
</comment>
<evidence type="ECO:0000313" key="3">
    <source>
        <dbReference type="EMBL" id="MED6204154.1"/>
    </source>
</evidence>
<keyword evidence="4" id="KW-1185">Reference proteome</keyword>
<proteinExistence type="predicted"/>
<dbReference type="Pfam" id="PF13460">
    <property type="entry name" value="NAD_binding_10"/>
    <property type="match status" value="1"/>
</dbReference>
<feature type="compositionally biased region" description="Low complexity" evidence="1">
    <location>
        <begin position="506"/>
        <end position="522"/>
    </location>
</feature>
<evidence type="ECO:0000259" key="2">
    <source>
        <dbReference type="Pfam" id="PF13460"/>
    </source>
</evidence>
<dbReference type="PANTHER" id="PTHR47285">
    <property type="entry name" value="PROTEIN TIC 62, CHLOROPLASTIC"/>
    <property type="match status" value="1"/>
</dbReference>
<accession>A0ABU6Y2C1</accession>
<dbReference type="EMBL" id="JASCZI010241668">
    <property type="protein sequence ID" value="MED6204154.1"/>
    <property type="molecule type" value="Genomic_DNA"/>
</dbReference>
<dbReference type="CDD" id="cd05243">
    <property type="entry name" value="SDR_a5"/>
    <property type="match status" value="1"/>
</dbReference>
<protein>
    <submittedName>
        <fullName evidence="3">Protein TIC 62, chloroplastic</fullName>
    </submittedName>
</protein>
<dbReference type="SUPFAM" id="SSF51735">
    <property type="entry name" value="NAD(P)-binding Rossmann-fold domains"/>
    <property type="match status" value="1"/>
</dbReference>
<dbReference type="PANTHER" id="PTHR47285:SF1">
    <property type="entry name" value="PROTEIN TIC 62, CHLOROPLASTIC"/>
    <property type="match status" value="1"/>
</dbReference>
<gene>
    <name evidence="3" type="primary">TIC62_1</name>
    <name evidence="3" type="ORF">PIB30_006215</name>
</gene>
<dbReference type="InterPro" id="IPR016040">
    <property type="entry name" value="NAD(P)-bd_dom"/>
</dbReference>
<dbReference type="Gene3D" id="3.40.50.720">
    <property type="entry name" value="NAD(P)-binding Rossmann-like Domain"/>
    <property type="match status" value="1"/>
</dbReference>
<dbReference type="InterPro" id="IPR036291">
    <property type="entry name" value="NAD(P)-bd_dom_sf"/>
</dbReference>
<dbReference type="Proteomes" id="UP001341840">
    <property type="component" value="Unassembled WGS sequence"/>
</dbReference>